<dbReference type="InterPro" id="IPR001965">
    <property type="entry name" value="Znf_PHD"/>
</dbReference>
<evidence type="ECO:0000313" key="14">
    <source>
        <dbReference type="Proteomes" id="UP001162031"/>
    </source>
</evidence>
<evidence type="ECO:0000256" key="10">
    <source>
        <dbReference type="SAM" id="MobiDB-lite"/>
    </source>
</evidence>
<dbReference type="PROSITE" id="PS00674">
    <property type="entry name" value="AAA"/>
    <property type="match status" value="1"/>
</dbReference>
<dbReference type="InterPro" id="IPR003960">
    <property type="entry name" value="ATPase_AAA_CS"/>
</dbReference>
<dbReference type="GO" id="GO:0006337">
    <property type="term" value="P:nucleosome disassembly"/>
    <property type="evidence" value="ECO:0007669"/>
    <property type="project" value="TreeGrafter"/>
</dbReference>
<dbReference type="PANTHER" id="PTHR23069">
    <property type="entry name" value="AAA DOMAIN-CONTAINING"/>
    <property type="match status" value="1"/>
</dbReference>
<comment type="caution">
    <text evidence="13">The sequence shown here is derived from an EMBL/GenBank/DDBJ whole genome shotgun (WGS) entry which is preliminary data.</text>
</comment>
<dbReference type="PROSITE" id="PS50016">
    <property type="entry name" value="ZF_PHD_2"/>
    <property type="match status" value="1"/>
</dbReference>
<comment type="similarity">
    <text evidence="1">Belongs to the AAA ATPase family.</text>
</comment>
<dbReference type="PROSITE" id="PS50014">
    <property type="entry name" value="BROMODOMAIN_2"/>
    <property type="match status" value="1"/>
</dbReference>
<dbReference type="GO" id="GO:0045815">
    <property type="term" value="P:transcription initiation-coupled chromatin remodeling"/>
    <property type="evidence" value="ECO:0007669"/>
    <property type="project" value="TreeGrafter"/>
</dbReference>
<dbReference type="Gene3D" id="3.30.40.10">
    <property type="entry name" value="Zinc/RING finger domain, C3HC4 (zinc finger)"/>
    <property type="match status" value="1"/>
</dbReference>
<keyword evidence="5" id="KW-0862">Zinc</keyword>
<dbReference type="GO" id="GO:0016887">
    <property type="term" value="F:ATP hydrolysis activity"/>
    <property type="evidence" value="ECO:0007669"/>
    <property type="project" value="InterPro"/>
</dbReference>
<feature type="region of interest" description="Disordered" evidence="10">
    <location>
        <begin position="1073"/>
        <end position="1099"/>
    </location>
</feature>
<sequence length="1164" mass="129760">MVMLPLMYPEFFDKFKVAPPSGVLFYGPPGTGKTLLARALANSCCLRHVAFYMRKGADCLSKWVGEAERQLRLLFEEAKQNQPSIIFFDEIDGLAPVRSAKQDQIHASIVSTLLALMDGMDSRGRVVVIGATNRLDAIDPALRRPGRFDRELGFKLPSVNERKSMLAIHSKHWDPPLSDKFLSELAEQTLGYCGADIKALCAEAALCSLRRVYPQVYASENKLLINMDKVVVARGDFAKAAKKITPASHRTVSSFASPLPHAVKALLQQHLSKVLRDVSRHFPLFPLSRTSTDDVVVTDDGAGEDVRAGDDENESEDDVDIYGIVNHDECDVCRGNEIELLRCDACPKAFHRACLADVTAAYEESKSRDGSWLCPDCYDSVSTARRGARCVQKKRVHSIASLRLPCHSGFPRVLIAGKAGMGQQYIGPALLHSLEGLTHFSLDYPSLVADSNSHSPEEALIRRLTEAQKCLPCVLYLPQVELWWKNASESMHLTLTMMLTTLQAQGSLPIMFLACTASSSCNEQGLPDDLLALFEKDPSVSATSVVMELGTPSKSERHAHFEQLFASIATPPSVQKTNKTKSSHLEVLPLAPLSPARPDMKLTSAEQQRRKERDFHFLRELRIFLSQVLAYCYSQKAYTPFFVPVDPVAVPNYYLIVKRPMDLSTMRDKLDDEEYTCFEQFMEDIQLIVRNANVFNPKRSTTRHIAHAAGTMKDNILSYAHRFRIRQGYDLFAKCREVTKRLRAHPTLYGEYGQRFLNATGKSSRTNHVCTYEKPGARASVRGVKDPDLSVAAALSRATAITGKSAMHEVAVKKELAADVRSKTKVVRVAQWFHDEEEEARKQSKTGECTKTESCNEADVEVVEDRDHEVFDEGDRVFVSSRTHPGVNREGGAGIVLGRNKDGTYNVKYILGRSEKAVSVNYIKRLTDNAVMESVKTQRIVANSWTDAARSVRLIQDEETMDETDYFDELLWPILSEEGWKRDDNFDIIEASGEESGLAVQRVVFTPGTTRNGETVTLNGVLEALEYVSADADLSQKCFGYRYAEGMMTAEAPAESGSDQGIVAIGKVSANEEKAATAEPTADEPAHEVHGEEQTEDVPKMPDFIYDEARMDAVLTKIVEKTAGWTVDKLRDELLVLNKLAYPYRNSFDRTELMMLLEAHEMAM</sequence>
<dbReference type="InterPro" id="IPR036427">
    <property type="entry name" value="Bromodomain-like_sf"/>
</dbReference>
<dbReference type="Gene3D" id="1.10.8.60">
    <property type="match status" value="1"/>
</dbReference>
<evidence type="ECO:0000256" key="4">
    <source>
        <dbReference type="ARBA" id="ARBA00022771"/>
    </source>
</evidence>
<dbReference type="FunFam" id="1.10.8.60:FF:000016">
    <property type="entry name" value="ATPase family AAA domain-containing protein 2B"/>
    <property type="match status" value="1"/>
</dbReference>
<dbReference type="InterPro" id="IPR041569">
    <property type="entry name" value="AAA_lid_3"/>
</dbReference>
<keyword evidence="6" id="KW-0067">ATP-binding</keyword>
<dbReference type="SUPFAM" id="SSF52540">
    <property type="entry name" value="P-loop containing nucleoside triphosphate hydrolases"/>
    <property type="match status" value="1"/>
</dbReference>
<evidence type="ECO:0000256" key="9">
    <source>
        <dbReference type="PROSITE-ProRule" id="PRU00146"/>
    </source>
</evidence>
<dbReference type="Pfam" id="PF00628">
    <property type="entry name" value="PHD"/>
    <property type="match status" value="1"/>
</dbReference>
<dbReference type="GO" id="GO:0006334">
    <property type="term" value="P:nucleosome assembly"/>
    <property type="evidence" value="ECO:0007669"/>
    <property type="project" value="TreeGrafter"/>
</dbReference>
<dbReference type="InterPro" id="IPR019787">
    <property type="entry name" value="Znf_PHD-finger"/>
</dbReference>
<keyword evidence="7 8" id="KW-0103">Bromodomain</keyword>
<evidence type="ECO:0000313" key="13">
    <source>
        <dbReference type="EMBL" id="CAI5719422.1"/>
    </source>
</evidence>
<reference evidence="13" key="1">
    <citation type="submission" date="2022-12" db="EMBL/GenBank/DDBJ databases">
        <authorList>
            <person name="Webb A."/>
        </authorList>
    </citation>
    <scope>NUCLEOTIDE SEQUENCE</scope>
    <source>
        <strain evidence="13">Hp1</strain>
    </source>
</reference>
<dbReference type="InterPro" id="IPR019786">
    <property type="entry name" value="Zinc_finger_PHD-type_CS"/>
</dbReference>
<name>A0AAV0TCJ8_HYABA</name>
<dbReference type="SMART" id="SM00249">
    <property type="entry name" value="PHD"/>
    <property type="match status" value="1"/>
</dbReference>
<dbReference type="SMART" id="SM00297">
    <property type="entry name" value="BROMO"/>
    <property type="match status" value="1"/>
</dbReference>
<accession>A0AAV0TCJ8</accession>
<dbReference type="Pfam" id="PF00004">
    <property type="entry name" value="AAA"/>
    <property type="match status" value="1"/>
</dbReference>
<dbReference type="InterPro" id="IPR003593">
    <property type="entry name" value="AAA+_ATPase"/>
</dbReference>
<dbReference type="GO" id="GO:0005634">
    <property type="term" value="C:nucleus"/>
    <property type="evidence" value="ECO:0007669"/>
    <property type="project" value="TreeGrafter"/>
</dbReference>
<evidence type="ECO:0000259" key="11">
    <source>
        <dbReference type="PROSITE" id="PS50014"/>
    </source>
</evidence>
<evidence type="ECO:0000256" key="7">
    <source>
        <dbReference type="ARBA" id="ARBA00023117"/>
    </source>
</evidence>
<gene>
    <name evidence="13" type="ORF">HBR001_LOCUS2190</name>
</gene>
<evidence type="ECO:0000256" key="2">
    <source>
        <dbReference type="ARBA" id="ARBA00022723"/>
    </source>
</evidence>
<dbReference type="SUPFAM" id="SSF57903">
    <property type="entry name" value="FYVE/PHD zinc finger"/>
    <property type="match status" value="1"/>
</dbReference>
<feature type="compositionally biased region" description="Basic and acidic residues" evidence="10">
    <location>
        <begin position="1084"/>
        <end position="1099"/>
    </location>
</feature>
<dbReference type="Gene3D" id="1.20.920.10">
    <property type="entry name" value="Bromodomain-like"/>
    <property type="match status" value="1"/>
</dbReference>
<evidence type="ECO:0000256" key="5">
    <source>
        <dbReference type="ARBA" id="ARBA00022833"/>
    </source>
</evidence>
<evidence type="ECO:0000256" key="3">
    <source>
        <dbReference type="ARBA" id="ARBA00022741"/>
    </source>
</evidence>
<dbReference type="PROSITE" id="PS01359">
    <property type="entry name" value="ZF_PHD_1"/>
    <property type="match status" value="1"/>
</dbReference>
<dbReference type="SMART" id="SM00382">
    <property type="entry name" value="AAA"/>
    <property type="match status" value="1"/>
</dbReference>
<dbReference type="InterPro" id="IPR027417">
    <property type="entry name" value="P-loop_NTPase"/>
</dbReference>
<dbReference type="SUPFAM" id="SSF47370">
    <property type="entry name" value="Bromodomain"/>
    <property type="match status" value="1"/>
</dbReference>
<dbReference type="GO" id="GO:0003682">
    <property type="term" value="F:chromatin binding"/>
    <property type="evidence" value="ECO:0007669"/>
    <property type="project" value="TreeGrafter"/>
</dbReference>
<keyword evidence="3" id="KW-0547">Nucleotide-binding</keyword>
<dbReference type="Gene3D" id="3.40.50.300">
    <property type="entry name" value="P-loop containing nucleotide triphosphate hydrolases"/>
    <property type="match status" value="1"/>
</dbReference>
<dbReference type="InterPro" id="IPR003959">
    <property type="entry name" value="ATPase_AAA_core"/>
</dbReference>
<evidence type="ECO:0008006" key="15">
    <source>
        <dbReference type="Google" id="ProtNLM"/>
    </source>
</evidence>
<dbReference type="GO" id="GO:0042393">
    <property type="term" value="F:histone binding"/>
    <property type="evidence" value="ECO:0007669"/>
    <property type="project" value="TreeGrafter"/>
</dbReference>
<dbReference type="InterPro" id="IPR045199">
    <property type="entry name" value="ATAD2-like"/>
</dbReference>
<dbReference type="CDD" id="cd15489">
    <property type="entry name" value="PHD_SF"/>
    <property type="match status" value="1"/>
</dbReference>
<dbReference type="Pfam" id="PF00439">
    <property type="entry name" value="Bromodomain"/>
    <property type="match status" value="1"/>
</dbReference>
<dbReference type="InterPro" id="IPR001487">
    <property type="entry name" value="Bromodomain"/>
</dbReference>
<dbReference type="Pfam" id="PF17862">
    <property type="entry name" value="AAA_lid_3"/>
    <property type="match status" value="1"/>
</dbReference>
<feature type="domain" description="Bromo" evidence="11">
    <location>
        <begin position="633"/>
        <end position="703"/>
    </location>
</feature>
<dbReference type="InterPro" id="IPR018359">
    <property type="entry name" value="Bromodomain_CS"/>
</dbReference>
<feature type="domain" description="PHD-type" evidence="12">
    <location>
        <begin position="327"/>
        <end position="380"/>
    </location>
</feature>
<evidence type="ECO:0000259" key="12">
    <source>
        <dbReference type="PROSITE" id="PS50016"/>
    </source>
</evidence>
<evidence type="ECO:0000256" key="8">
    <source>
        <dbReference type="PROSITE-ProRule" id="PRU00035"/>
    </source>
</evidence>
<dbReference type="PRINTS" id="PR00503">
    <property type="entry name" value="BROMODOMAIN"/>
</dbReference>
<dbReference type="InterPro" id="IPR013083">
    <property type="entry name" value="Znf_RING/FYVE/PHD"/>
</dbReference>
<evidence type="ECO:0000256" key="1">
    <source>
        <dbReference type="ARBA" id="ARBA00006914"/>
    </source>
</evidence>
<dbReference type="Proteomes" id="UP001162031">
    <property type="component" value="Unassembled WGS sequence"/>
</dbReference>
<protein>
    <recommendedName>
        <fullName evidence="15">Bromo domain-containing protein</fullName>
    </recommendedName>
</protein>
<proteinExistence type="inferred from homology"/>
<dbReference type="InterPro" id="IPR011011">
    <property type="entry name" value="Znf_FYVE_PHD"/>
</dbReference>
<dbReference type="PANTHER" id="PTHR23069:SF0">
    <property type="entry name" value="TAT-BINDING HOMOLOG 7"/>
    <property type="match status" value="1"/>
</dbReference>
<keyword evidence="14" id="KW-1185">Reference proteome</keyword>
<keyword evidence="4 9" id="KW-0863">Zinc-finger</keyword>
<dbReference type="EMBL" id="CANTFL010000234">
    <property type="protein sequence ID" value="CAI5719422.1"/>
    <property type="molecule type" value="Genomic_DNA"/>
</dbReference>
<dbReference type="PROSITE" id="PS00633">
    <property type="entry name" value="BROMODOMAIN_1"/>
    <property type="match status" value="1"/>
</dbReference>
<evidence type="ECO:0000256" key="6">
    <source>
        <dbReference type="ARBA" id="ARBA00022840"/>
    </source>
</evidence>
<dbReference type="GO" id="GO:0008270">
    <property type="term" value="F:zinc ion binding"/>
    <property type="evidence" value="ECO:0007669"/>
    <property type="project" value="UniProtKB-KW"/>
</dbReference>
<dbReference type="AlphaFoldDB" id="A0AAV0TCJ8"/>
<dbReference type="FunFam" id="3.40.50.300:FF:000061">
    <property type="entry name" value="ATPase family, AAA domain-containing 2"/>
    <property type="match status" value="1"/>
</dbReference>
<organism evidence="13 14">
    <name type="scientific">Hyaloperonospora brassicae</name>
    <name type="common">Brassica downy mildew</name>
    <name type="synonym">Peronospora brassicae</name>
    <dbReference type="NCBI Taxonomy" id="162125"/>
    <lineage>
        <taxon>Eukaryota</taxon>
        <taxon>Sar</taxon>
        <taxon>Stramenopiles</taxon>
        <taxon>Oomycota</taxon>
        <taxon>Peronosporomycetes</taxon>
        <taxon>Peronosporales</taxon>
        <taxon>Peronosporaceae</taxon>
        <taxon>Hyaloperonospora</taxon>
    </lineage>
</organism>
<keyword evidence="2" id="KW-0479">Metal-binding</keyword>
<dbReference type="GO" id="GO:0005524">
    <property type="term" value="F:ATP binding"/>
    <property type="evidence" value="ECO:0007669"/>
    <property type="project" value="UniProtKB-KW"/>
</dbReference>